<evidence type="ECO:0000313" key="4">
    <source>
        <dbReference type="Proteomes" id="UP001154265"/>
    </source>
</evidence>
<proteinExistence type="predicted"/>
<evidence type="ECO:0000256" key="1">
    <source>
        <dbReference type="SAM" id="MobiDB-lite"/>
    </source>
</evidence>
<protein>
    <submittedName>
        <fullName evidence="3">Uma2 family endonuclease</fullName>
    </submittedName>
</protein>
<reference evidence="3" key="2">
    <citation type="submission" date="2022-01" db="EMBL/GenBank/DDBJ databases">
        <authorList>
            <person name="Zivanovic Y."/>
            <person name="Moreira D."/>
            <person name="Lopez-Garcia P."/>
        </authorList>
    </citation>
    <scope>NUCLEOTIDE SEQUENCE</scope>
    <source>
        <strain evidence="3">G9</strain>
    </source>
</reference>
<organism evidence="3 4">
    <name type="scientific">Candidatus Synechococcus calcipolaris G9</name>
    <dbReference type="NCBI Taxonomy" id="1497997"/>
    <lineage>
        <taxon>Bacteria</taxon>
        <taxon>Bacillati</taxon>
        <taxon>Cyanobacteriota</taxon>
        <taxon>Cyanophyceae</taxon>
        <taxon>Synechococcales</taxon>
        <taxon>Synechococcaceae</taxon>
        <taxon>Synechococcus</taxon>
    </lineage>
</organism>
<keyword evidence="3" id="KW-0255">Endonuclease</keyword>
<dbReference type="CDD" id="cd06260">
    <property type="entry name" value="DUF820-like"/>
    <property type="match status" value="1"/>
</dbReference>
<accession>A0ABT6EVN8</accession>
<feature type="domain" description="Putative restriction endonuclease" evidence="2">
    <location>
        <begin position="44"/>
        <end position="189"/>
    </location>
</feature>
<reference evidence="3" key="1">
    <citation type="journal article" date="2022" name="Genome Biol. Evol.">
        <title>A New Gene Family Diagnostic for Intracellular Biomineralization of Amorphous Ca Carbonates by Cyanobacteria.</title>
        <authorList>
            <person name="Benzerara K."/>
            <person name="Duprat E."/>
            <person name="Bitard-Feildel T."/>
            <person name="Caumes G."/>
            <person name="Cassier-Chauvat C."/>
            <person name="Chauvat F."/>
            <person name="Dezi M."/>
            <person name="Diop S.I."/>
            <person name="Gaschignard G."/>
            <person name="Gorgen S."/>
            <person name="Gugger M."/>
            <person name="Lopez-Garcia P."/>
            <person name="Millet M."/>
            <person name="Skouri-Panet F."/>
            <person name="Moreira D."/>
            <person name="Callebaut I."/>
        </authorList>
    </citation>
    <scope>NUCLEOTIDE SEQUENCE</scope>
    <source>
        <strain evidence="3">G9</strain>
    </source>
</reference>
<sequence>MIKPLVIPAADLENALGDNLSDLDNDLGISFPDANDFITEDDTPVDNIASEKQQRLLTAVLYSNLTDQRFLAAANVGIYHTVNQPAIVPDVFVSFNVEVPEDFWPKENRCYFLWNFGKPPDIAIEVVSNRVGNELTHKFKLYEQMRVSYYVVFDPMKRLGGDRLGIFELRGLQYQKMQCQENGDFWLGQVNLGLTLWDGEFEGGSGPWLRWCDAQGQLLPTGDEQAHAAQAEAKQAKEQARNAQEQAAQAQAQAQRLADFLRSQGIDPDQLPG</sequence>
<dbReference type="GO" id="GO:0004519">
    <property type="term" value="F:endonuclease activity"/>
    <property type="evidence" value="ECO:0007669"/>
    <property type="project" value="UniProtKB-KW"/>
</dbReference>
<dbReference type="RefSeq" id="WP_277865785.1">
    <property type="nucleotide sequence ID" value="NZ_JAKKUT010000002.1"/>
</dbReference>
<dbReference type="Gene3D" id="3.90.1570.10">
    <property type="entry name" value="tt1808, chain A"/>
    <property type="match status" value="1"/>
</dbReference>
<dbReference type="InterPro" id="IPR008538">
    <property type="entry name" value="Uma2"/>
</dbReference>
<keyword evidence="3" id="KW-0378">Hydrolase</keyword>
<keyword evidence="3" id="KW-0540">Nuclease</keyword>
<dbReference type="Pfam" id="PF05685">
    <property type="entry name" value="Uma2"/>
    <property type="match status" value="1"/>
</dbReference>
<keyword evidence="4" id="KW-1185">Reference proteome</keyword>
<dbReference type="PANTHER" id="PTHR33352:SF3">
    <property type="entry name" value="SLR1612 PROTEIN"/>
    <property type="match status" value="1"/>
</dbReference>
<feature type="region of interest" description="Disordered" evidence="1">
    <location>
        <begin position="228"/>
        <end position="249"/>
    </location>
</feature>
<name>A0ABT6EVN8_9SYNE</name>
<gene>
    <name evidence="3" type="ORF">L3556_02755</name>
</gene>
<dbReference type="InterPro" id="IPR011335">
    <property type="entry name" value="Restrct_endonuc-II-like"/>
</dbReference>
<comment type="caution">
    <text evidence="3">The sequence shown here is derived from an EMBL/GenBank/DDBJ whole genome shotgun (WGS) entry which is preliminary data.</text>
</comment>
<evidence type="ECO:0000313" key="3">
    <source>
        <dbReference type="EMBL" id="MDG2989859.1"/>
    </source>
</evidence>
<dbReference type="SUPFAM" id="SSF52980">
    <property type="entry name" value="Restriction endonuclease-like"/>
    <property type="match status" value="1"/>
</dbReference>
<dbReference type="PANTHER" id="PTHR33352">
    <property type="entry name" value="SLR1095 PROTEIN"/>
    <property type="match status" value="1"/>
</dbReference>
<dbReference type="InterPro" id="IPR012296">
    <property type="entry name" value="Nuclease_put_TT1808"/>
</dbReference>
<dbReference type="EMBL" id="JAKKUT010000002">
    <property type="protein sequence ID" value="MDG2989859.1"/>
    <property type="molecule type" value="Genomic_DNA"/>
</dbReference>
<evidence type="ECO:0000259" key="2">
    <source>
        <dbReference type="Pfam" id="PF05685"/>
    </source>
</evidence>
<dbReference type="Proteomes" id="UP001154265">
    <property type="component" value="Unassembled WGS sequence"/>
</dbReference>